<dbReference type="Pfam" id="PF00005">
    <property type="entry name" value="ABC_tran"/>
    <property type="match status" value="1"/>
</dbReference>
<evidence type="ECO:0000259" key="5">
    <source>
        <dbReference type="PROSITE" id="PS50893"/>
    </source>
</evidence>
<proteinExistence type="inferred from homology"/>
<protein>
    <submittedName>
        <fullName evidence="6">ABC exporter ATP-binding subunit</fullName>
    </submittedName>
</protein>
<evidence type="ECO:0000313" key="7">
    <source>
        <dbReference type="Proteomes" id="UP000028523"/>
    </source>
</evidence>
<dbReference type="GO" id="GO:0005524">
    <property type="term" value="F:ATP binding"/>
    <property type="evidence" value="ECO:0007669"/>
    <property type="project" value="UniProtKB-KW"/>
</dbReference>
<comment type="similarity">
    <text evidence="1">Belongs to the ABC transporter superfamily.</text>
</comment>
<dbReference type="InterPro" id="IPR017871">
    <property type="entry name" value="ABC_transporter-like_CS"/>
</dbReference>
<dbReference type="InterPro" id="IPR003439">
    <property type="entry name" value="ABC_transporter-like_ATP-bd"/>
</dbReference>
<dbReference type="RefSeq" id="WP_051790233.1">
    <property type="nucleotide sequence ID" value="NZ_AWQU01000062.1"/>
</dbReference>
<dbReference type="InterPro" id="IPR027417">
    <property type="entry name" value="P-loop_NTPase"/>
</dbReference>
<feature type="domain" description="ABC transporter" evidence="5">
    <location>
        <begin position="36"/>
        <end position="265"/>
    </location>
</feature>
<gene>
    <name evidence="6" type="ORF">P271_656</name>
</gene>
<organism evidence="6 7">
    <name type="scientific">Malacoplasma iowae DK-CPA</name>
    <dbReference type="NCBI Taxonomy" id="1394179"/>
    <lineage>
        <taxon>Bacteria</taxon>
        <taxon>Bacillati</taxon>
        <taxon>Mycoplasmatota</taxon>
        <taxon>Mycoplasmoidales</taxon>
        <taxon>Mycoplasmoidaceae</taxon>
        <taxon>Malacoplasma</taxon>
    </lineage>
</organism>
<dbReference type="Proteomes" id="UP000028523">
    <property type="component" value="Unassembled WGS sequence"/>
</dbReference>
<accession>A0A084U4A8</accession>
<evidence type="ECO:0000256" key="4">
    <source>
        <dbReference type="ARBA" id="ARBA00022840"/>
    </source>
</evidence>
<dbReference type="EMBL" id="AWQU01000062">
    <property type="protein sequence ID" value="KFB07794.1"/>
    <property type="molecule type" value="Genomic_DNA"/>
</dbReference>
<dbReference type="SUPFAM" id="SSF52540">
    <property type="entry name" value="P-loop containing nucleoside triphosphate hydrolases"/>
    <property type="match status" value="1"/>
</dbReference>
<name>A0A084U4A8_MALIO</name>
<dbReference type="GO" id="GO:0016887">
    <property type="term" value="F:ATP hydrolysis activity"/>
    <property type="evidence" value="ECO:0007669"/>
    <property type="project" value="InterPro"/>
</dbReference>
<dbReference type="CDD" id="cd03230">
    <property type="entry name" value="ABC_DR_subfamily_A"/>
    <property type="match status" value="1"/>
</dbReference>
<dbReference type="AlphaFoldDB" id="A0A084U4A8"/>
<dbReference type="InterPro" id="IPR050763">
    <property type="entry name" value="ABC_transporter_ATP-binding"/>
</dbReference>
<dbReference type="PANTHER" id="PTHR42711:SF5">
    <property type="entry name" value="ABC TRANSPORTER ATP-BINDING PROTEIN NATA"/>
    <property type="match status" value="1"/>
</dbReference>
<dbReference type="Gene3D" id="3.40.50.300">
    <property type="entry name" value="P-loop containing nucleotide triphosphate hydrolases"/>
    <property type="match status" value="1"/>
</dbReference>
<evidence type="ECO:0000256" key="1">
    <source>
        <dbReference type="ARBA" id="ARBA00005417"/>
    </source>
</evidence>
<dbReference type="PROSITE" id="PS00211">
    <property type="entry name" value="ABC_TRANSPORTER_1"/>
    <property type="match status" value="1"/>
</dbReference>
<keyword evidence="4 6" id="KW-0067">ATP-binding</keyword>
<evidence type="ECO:0000256" key="2">
    <source>
        <dbReference type="ARBA" id="ARBA00022448"/>
    </source>
</evidence>
<dbReference type="PANTHER" id="PTHR42711">
    <property type="entry name" value="ABC TRANSPORTER ATP-BINDING PROTEIN"/>
    <property type="match status" value="1"/>
</dbReference>
<dbReference type="PROSITE" id="PS50893">
    <property type="entry name" value="ABC_TRANSPORTER_2"/>
    <property type="match status" value="1"/>
</dbReference>
<reference evidence="6 7" key="1">
    <citation type="journal article" date="2014" name="PLoS ONE">
        <title>Reduction of Hydrogen Peroxide Accumulation and Toxicity by a Catalase from Mycoplasma iowae.</title>
        <authorList>
            <person name="Pritchard R.E."/>
            <person name="Prassinos A.J."/>
            <person name="Osborne J.D."/>
            <person name="Raviv Z."/>
            <person name="Balish M.F."/>
        </authorList>
    </citation>
    <scope>NUCLEOTIDE SEQUENCE [LARGE SCALE GENOMIC DNA]</scope>
    <source>
        <strain evidence="6 7">DK-CPA</strain>
    </source>
</reference>
<dbReference type="InterPro" id="IPR003593">
    <property type="entry name" value="AAA+_ATPase"/>
</dbReference>
<evidence type="ECO:0000256" key="3">
    <source>
        <dbReference type="ARBA" id="ARBA00022741"/>
    </source>
</evidence>
<keyword evidence="3" id="KW-0547">Nucleotide-binding</keyword>
<keyword evidence="2" id="KW-0813">Transport</keyword>
<comment type="caution">
    <text evidence="6">The sequence shown here is derived from an EMBL/GenBank/DDBJ whole genome shotgun (WGS) entry which is preliminary data.</text>
</comment>
<dbReference type="SMART" id="SM00382">
    <property type="entry name" value="AAA"/>
    <property type="match status" value="1"/>
</dbReference>
<evidence type="ECO:0000313" key="6">
    <source>
        <dbReference type="EMBL" id="KFB07794.1"/>
    </source>
</evidence>
<keyword evidence="7" id="KW-1185">Reference proteome</keyword>
<sequence length="269" mass="31283">MFLKEFWKKINLNKQIKDKKELESIINYQSNNNILIEIKDLSKVYKQGKKKIKKVFENINLKIYENEIIALIGPNGAGKTTLVEIISQIKKQTSGTIKYHYKSDNGKENIGVQFQDLAFPRGLTVKDFIDFQIMLSKNNISSEFLNEMLNTFQLSEFLNYKVSKLSGGQQQRLNVLIAMMNKPKVLFLDEFTTGLDIAIKNEIKNFILKYAKENNITIVLISHDIDIIDQMAQRFVLITNNKIVVDTDKKTIEEKFKTVSNFLFNYIKY</sequence>